<keyword evidence="3" id="KW-1185">Reference proteome</keyword>
<dbReference type="Proteomes" id="UP001317001">
    <property type="component" value="Chromosome"/>
</dbReference>
<accession>A0ABY5NR73</accession>
<proteinExistence type="predicted"/>
<dbReference type="InterPro" id="IPR011655">
    <property type="entry name" value="MpPF26"/>
</dbReference>
<protein>
    <submittedName>
        <fullName evidence="2">CCC motif membrane protein</fullName>
    </submittedName>
</protein>
<keyword evidence="1" id="KW-1133">Transmembrane helix</keyword>
<feature type="transmembrane region" description="Helical" evidence="1">
    <location>
        <begin position="36"/>
        <end position="64"/>
    </location>
</feature>
<evidence type="ECO:0000256" key="1">
    <source>
        <dbReference type="SAM" id="Phobius"/>
    </source>
</evidence>
<sequence>MENYQNPSDPQNYQNSGFNNGNNNIVPSNLPNATAVLVLGILSIIGCCFYGIGVVFGIIALVLASKDMKLYKSNPNAYTNYSTLNTGRILAIIGIVLFIVSIIILLAMGSIVGWDALFNEELAKQRMEEWMQQNQ</sequence>
<evidence type="ECO:0000313" key="3">
    <source>
        <dbReference type="Proteomes" id="UP001317001"/>
    </source>
</evidence>
<dbReference type="NCBIfam" id="NF040945">
    <property type="entry name" value="CCC_membrane"/>
    <property type="match status" value="1"/>
</dbReference>
<dbReference type="Pfam" id="PF07666">
    <property type="entry name" value="MpPF26"/>
    <property type="match status" value="1"/>
</dbReference>
<reference evidence="2 3" key="1">
    <citation type="submission" date="2022-08" db="EMBL/GenBank/DDBJ databases">
        <title>Myroides zhujiangensis sp. nov., a novel bacterium isolated from sediment in the Pearl River Estuary.</title>
        <authorList>
            <person name="Cui L."/>
        </authorList>
    </citation>
    <scope>NUCLEOTIDE SEQUENCE [LARGE SCALE GENOMIC DNA]</scope>
    <source>
        <strain evidence="2 3">SCSIO 72103</strain>
    </source>
</reference>
<name>A0ABY5NR73_9FLAO</name>
<dbReference type="EMBL" id="CP102382">
    <property type="protein sequence ID" value="UUV21076.1"/>
    <property type="molecule type" value="Genomic_DNA"/>
</dbReference>
<keyword evidence="1" id="KW-0812">Transmembrane</keyword>
<feature type="transmembrane region" description="Helical" evidence="1">
    <location>
        <begin position="89"/>
        <end position="114"/>
    </location>
</feature>
<dbReference type="RefSeq" id="WP_257498999.1">
    <property type="nucleotide sequence ID" value="NZ_CP102382.1"/>
</dbReference>
<gene>
    <name evidence="2" type="ORF">NPX36_12220</name>
</gene>
<keyword evidence="1" id="KW-0472">Membrane</keyword>
<organism evidence="2 3">
    <name type="scientific">Paenimyroides aestuarii</name>
    <dbReference type="NCBI Taxonomy" id="2968490"/>
    <lineage>
        <taxon>Bacteria</taxon>
        <taxon>Pseudomonadati</taxon>
        <taxon>Bacteroidota</taxon>
        <taxon>Flavobacteriia</taxon>
        <taxon>Flavobacteriales</taxon>
        <taxon>Flavobacteriaceae</taxon>
        <taxon>Paenimyroides</taxon>
    </lineage>
</organism>
<evidence type="ECO:0000313" key="2">
    <source>
        <dbReference type="EMBL" id="UUV21076.1"/>
    </source>
</evidence>